<proteinExistence type="predicted"/>
<evidence type="ECO:0000256" key="1">
    <source>
        <dbReference type="SAM" id="MobiDB-lite"/>
    </source>
</evidence>
<reference evidence="2" key="1">
    <citation type="submission" date="2021-01" db="EMBL/GenBank/DDBJ databases">
        <authorList>
            <person name="Corre E."/>
            <person name="Pelletier E."/>
            <person name="Niang G."/>
            <person name="Scheremetjew M."/>
            <person name="Finn R."/>
            <person name="Kale V."/>
            <person name="Holt S."/>
            <person name="Cochrane G."/>
            <person name="Meng A."/>
            <person name="Brown T."/>
            <person name="Cohen L."/>
        </authorList>
    </citation>
    <scope>NUCLEOTIDE SEQUENCE</scope>
    <source>
        <strain evidence="2">CCMP281</strain>
    </source>
</reference>
<dbReference type="AlphaFoldDB" id="A0A7S3FG19"/>
<gene>
    <name evidence="2" type="ORF">HERI1096_LOCUS35146</name>
</gene>
<accession>A0A7S3FG19</accession>
<protein>
    <submittedName>
        <fullName evidence="2">Uncharacterized protein</fullName>
    </submittedName>
</protein>
<name>A0A7S3FG19_9EUKA</name>
<organism evidence="2">
    <name type="scientific">Haptolina ericina</name>
    <dbReference type="NCBI Taxonomy" id="156174"/>
    <lineage>
        <taxon>Eukaryota</taxon>
        <taxon>Haptista</taxon>
        <taxon>Haptophyta</taxon>
        <taxon>Prymnesiophyceae</taxon>
        <taxon>Prymnesiales</taxon>
        <taxon>Prymnesiaceae</taxon>
        <taxon>Haptolina</taxon>
    </lineage>
</organism>
<evidence type="ECO:0000313" key="2">
    <source>
        <dbReference type="EMBL" id="CAE0144078.1"/>
    </source>
</evidence>
<feature type="region of interest" description="Disordered" evidence="1">
    <location>
        <begin position="258"/>
        <end position="298"/>
    </location>
</feature>
<sequence length="298" mass="33393">MGKRKLCEGKSYFSCDYTGFPMGSSNCYMPSWDATGRLQKKGNYCNWESVHAAAVQLFEGDELAKIRGHLIEVCGKLPEEAPPQSSLEHIKGDTEGVKFNESEWHVECCRVKDEITAVKLCADGGVEEVCIDSNEGSYDTLTKCFSKAVIPRKGKTTPDVAVYWDQTKNLADTLNLKAEMILKQRIYGDCYLVFTKGELCFTARERLLDFTEADYETHFVRKKKAKVAKGVTDEQYAEQRKHMQAELDAVEKTFTASAKDPQSYSAVKRMPPSSGKKLALLHPEPPPVRRTDSVASYA</sequence>
<dbReference type="EMBL" id="HBHX01063549">
    <property type="protein sequence ID" value="CAE0144078.1"/>
    <property type="molecule type" value="Transcribed_RNA"/>
</dbReference>